<gene>
    <name evidence="1" type="ORF">DWV76_00420</name>
</gene>
<organism evidence="1 2">
    <name type="scientific">Segatella copri</name>
    <dbReference type="NCBI Taxonomy" id="165179"/>
    <lineage>
        <taxon>Bacteria</taxon>
        <taxon>Pseudomonadati</taxon>
        <taxon>Bacteroidota</taxon>
        <taxon>Bacteroidia</taxon>
        <taxon>Bacteroidales</taxon>
        <taxon>Prevotellaceae</taxon>
        <taxon>Segatella</taxon>
    </lineage>
</organism>
<dbReference type="AlphaFoldDB" id="A0AA92W710"/>
<dbReference type="RefSeq" id="WP_118062975.1">
    <property type="nucleotide sequence ID" value="NZ_QSAG01000001.1"/>
</dbReference>
<accession>A0AA92W710</accession>
<evidence type="ECO:0000313" key="2">
    <source>
        <dbReference type="Proteomes" id="UP000283785"/>
    </source>
</evidence>
<protein>
    <submittedName>
        <fullName evidence="1">Uncharacterized protein</fullName>
    </submittedName>
</protein>
<sequence length="635" mass="71067">MSDKEMNLAILNKLYEIADKVFNEGVNVKEGNYTASDLAKMKDSAFKDGYLKTEKKSYKNECNKQVEKDCFIAPMASVNVLSFVCSFCVVQIFALVAKFEKLASIGSKKRMFIKQKDNNEVLCTVKVLINKYYSKLSLHCANDDLRPSMKNVCLDIRNGRAAASDGHTMMIKGLDVVSTEHFTYDYNLPLVNGKDFKKMCSLAKSGSTLTCKLVREPNDNTYWVSECCGYYSKTEENRYVNYSSVLPKINPDKLCTINEKTWKGISKWLKKNKGFNSIGLVTIKHKENDNRITFTINGMYDNHDGIEISCECENVPNKNFAIGLKIDSLLRFENFNFALGRYSTEALVYVGSLEVGMMMPMYIDDEYDGFKLSDGYIGAYDYCGFAESFDMPINEPTEDVITAKVDNVTTEEKECATEEKTEQTNKSTKEVSLDKSSNKFSFDAVGVNVGDTLTFIDGTKVIAAENNKIIFCGELFTLSGFCKEFMPDEKRTNSNSYRGCAFFFKDGVKLEKLFKDAQKKSLVSSKEEIAAVPDDTLNSVPNEHQTSEKCTERTITPLANENVSERKETASTAKVVAISIGVPSCLDIPPNKPLNAAVGDCLCGVGKVVHTLPLPPPRSKRMSELITYTNFYNTS</sequence>
<dbReference type="EMBL" id="QSAG01000001">
    <property type="protein sequence ID" value="RGW45016.1"/>
    <property type="molecule type" value="Genomic_DNA"/>
</dbReference>
<reference evidence="1 2" key="1">
    <citation type="submission" date="2018-08" db="EMBL/GenBank/DDBJ databases">
        <title>A genome reference for cultivated species of the human gut microbiota.</title>
        <authorList>
            <person name="Zou Y."/>
            <person name="Xue W."/>
            <person name="Luo G."/>
        </authorList>
    </citation>
    <scope>NUCLEOTIDE SEQUENCE [LARGE SCALE GENOMIC DNA]</scope>
    <source>
        <strain evidence="1 2">AF12-50</strain>
    </source>
</reference>
<comment type="caution">
    <text evidence="1">The sequence shown here is derived from an EMBL/GenBank/DDBJ whole genome shotgun (WGS) entry which is preliminary data.</text>
</comment>
<proteinExistence type="predicted"/>
<name>A0AA92W710_9BACT</name>
<evidence type="ECO:0000313" key="1">
    <source>
        <dbReference type="EMBL" id="RGW45016.1"/>
    </source>
</evidence>
<dbReference type="Proteomes" id="UP000283785">
    <property type="component" value="Unassembled WGS sequence"/>
</dbReference>